<dbReference type="PANTHER" id="PTHR11895:SF76">
    <property type="entry name" value="INDOLEACETAMIDE HYDROLASE"/>
    <property type="match status" value="1"/>
</dbReference>
<gene>
    <name evidence="2" type="primary">aam_1</name>
    <name evidence="2" type="ORF">OCH7691_00384</name>
</gene>
<dbReference type="InterPro" id="IPR036928">
    <property type="entry name" value="AS_sf"/>
</dbReference>
<dbReference type="PANTHER" id="PTHR11895">
    <property type="entry name" value="TRANSAMIDASE"/>
    <property type="match status" value="1"/>
</dbReference>
<dbReference type="InterPro" id="IPR000120">
    <property type="entry name" value="Amidase"/>
</dbReference>
<dbReference type="InterPro" id="IPR023631">
    <property type="entry name" value="Amidase_dom"/>
</dbReference>
<protein>
    <submittedName>
        <fullName evidence="2">Acylamidase</fullName>
        <ecNumber evidence="2">3.5.1.13</ecNumber>
    </submittedName>
</protein>
<dbReference type="AlphaFoldDB" id="A0A1Y5RK93"/>
<evidence type="ECO:0000259" key="1">
    <source>
        <dbReference type="Pfam" id="PF01425"/>
    </source>
</evidence>
<dbReference type="InParanoid" id="A0A1Y5RK93"/>
<keyword evidence="3" id="KW-1185">Reference proteome</keyword>
<accession>A0A1Y5RK93</accession>
<evidence type="ECO:0000313" key="2">
    <source>
        <dbReference type="EMBL" id="SLN18344.1"/>
    </source>
</evidence>
<dbReference type="PROSITE" id="PS00571">
    <property type="entry name" value="AMIDASES"/>
    <property type="match status" value="1"/>
</dbReference>
<keyword evidence="2" id="KW-0378">Hydrolase</keyword>
<dbReference type="InterPro" id="IPR020556">
    <property type="entry name" value="Amidase_CS"/>
</dbReference>
<dbReference type="EC" id="3.5.1.13" evidence="2"/>
<feature type="domain" description="Amidase" evidence="1">
    <location>
        <begin position="23"/>
        <end position="445"/>
    </location>
</feature>
<proteinExistence type="predicted"/>
<dbReference type="GO" id="GO:0047680">
    <property type="term" value="F:aryl-acylamidase activity"/>
    <property type="evidence" value="ECO:0007669"/>
    <property type="project" value="UniProtKB-EC"/>
</dbReference>
<sequence>MKWTAREAVARLGRGEVSPLELIDVAERRIAETDAALNALPTRCFDRARDKAKALMKTPPSERPPGFLHGLPVAIKDLNPVAGVRMTMGSPIYADLVPERSDILVEQLEANGAVVVAKSNTPEFGAGAQTFNEVFGTTTNPWNTALTPGGSSGGAASALAAGQVWLASGSDMGGSLRIPASFTGTVGLRPSPGRVASGPTPFCFGTLAVDGPMARNVGDVALMFDAMVGWHPEDPISLPAPERPFIEAVERPVAPRRVAYSPDLGISPIDPEVAEICAAAARRFAGLGIAVEEAGPDLSNVVECFDILRAVSFAASKGPLLAEHRDKMKPEVIWNIEAGLALGAADIGRAEALRGAIYARTAAFFRDYDLLLCPTVATPPFDHRIRYLDEIEGHRFDNYAGWLIMTFALTVTACPCISVPCGMTRDGRPVGLQILAPLRGEAALLSAAALFEAECGLADALPIDPRAGTP</sequence>
<reference evidence="2 3" key="1">
    <citation type="submission" date="2017-03" db="EMBL/GenBank/DDBJ databases">
        <authorList>
            <person name="Afonso C.L."/>
            <person name="Miller P.J."/>
            <person name="Scott M.A."/>
            <person name="Spackman E."/>
            <person name="Goraichik I."/>
            <person name="Dimitrov K.M."/>
            <person name="Suarez D.L."/>
            <person name="Swayne D.E."/>
        </authorList>
    </citation>
    <scope>NUCLEOTIDE SEQUENCE [LARGE SCALE GENOMIC DNA]</scope>
    <source>
        <strain evidence="2 3">CECT 7691</strain>
    </source>
</reference>
<dbReference type="Proteomes" id="UP000193200">
    <property type="component" value="Unassembled WGS sequence"/>
</dbReference>
<dbReference type="Pfam" id="PF01425">
    <property type="entry name" value="Amidase"/>
    <property type="match status" value="1"/>
</dbReference>
<dbReference type="SUPFAM" id="SSF75304">
    <property type="entry name" value="Amidase signature (AS) enzymes"/>
    <property type="match status" value="1"/>
</dbReference>
<organism evidence="2 3">
    <name type="scientific">Oceanibacterium hippocampi</name>
    <dbReference type="NCBI Taxonomy" id="745714"/>
    <lineage>
        <taxon>Bacteria</taxon>
        <taxon>Pseudomonadati</taxon>
        <taxon>Pseudomonadota</taxon>
        <taxon>Alphaproteobacteria</taxon>
        <taxon>Sneathiellales</taxon>
        <taxon>Sneathiellaceae</taxon>
        <taxon>Oceanibacterium</taxon>
    </lineage>
</organism>
<dbReference type="Gene3D" id="3.90.1300.10">
    <property type="entry name" value="Amidase signature (AS) domain"/>
    <property type="match status" value="1"/>
</dbReference>
<name>A0A1Y5RK93_9PROT</name>
<evidence type="ECO:0000313" key="3">
    <source>
        <dbReference type="Proteomes" id="UP000193200"/>
    </source>
</evidence>
<dbReference type="EMBL" id="FWFR01000001">
    <property type="protein sequence ID" value="SLN18344.1"/>
    <property type="molecule type" value="Genomic_DNA"/>
</dbReference>